<proteinExistence type="predicted"/>
<keyword evidence="2" id="KW-1185">Reference proteome</keyword>
<name>A0ABR2U7X0_9ROSI</name>
<organism evidence="1 2">
    <name type="scientific">Hibiscus sabdariffa</name>
    <name type="common">roselle</name>
    <dbReference type="NCBI Taxonomy" id="183260"/>
    <lineage>
        <taxon>Eukaryota</taxon>
        <taxon>Viridiplantae</taxon>
        <taxon>Streptophyta</taxon>
        <taxon>Embryophyta</taxon>
        <taxon>Tracheophyta</taxon>
        <taxon>Spermatophyta</taxon>
        <taxon>Magnoliopsida</taxon>
        <taxon>eudicotyledons</taxon>
        <taxon>Gunneridae</taxon>
        <taxon>Pentapetalae</taxon>
        <taxon>rosids</taxon>
        <taxon>malvids</taxon>
        <taxon>Malvales</taxon>
        <taxon>Malvaceae</taxon>
        <taxon>Malvoideae</taxon>
        <taxon>Hibiscus</taxon>
    </lineage>
</organism>
<dbReference type="Proteomes" id="UP001396334">
    <property type="component" value="Unassembled WGS sequence"/>
</dbReference>
<gene>
    <name evidence="1" type="ORF">V6N11_051608</name>
</gene>
<sequence length="74" mass="8226">MRVCPRRRLFLQIFILQYDDGDSVAPPQTPLVVAAPPQAQADSLHRVETELNAYHLEWSNNTFGFQDLGGGVGT</sequence>
<protein>
    <submittedName>
        <fullName evidence="1">Uncharacterized protein</fullName>
    </submittedName>
</protein>
<evidence type="ECO:0000313" key="2">
    <source>
        <dbReference type="Proteomes" id="UP001396334"/>
    </source>
</evidence>
<evidence type="ECO:0000313" key="1">
    <source>
        <dbReference type="EMBL" id="KAK9045699.1"/>
    </source>
</evidence>
<accession>A0ABR2U7X0</accession>
<comment type="caution">
    <text evidence="1">The sequence shown here is derived from an EMBL/GenBank/DDBJ whole genome shotgun (WGS) entry which is preliminary data.</text>
</comment>
<reference evidence="1 2" key="1">
    <citation type="journal article" date="2024" name="G3 (Bethesda)">
        <title>Genome assembly of Hibiscus sabdariffa L. provides insights into metabolisms of medicinal natural products.</title>
        <authorList>
            <person name="Kim T."/>
        </authorList>
    </citation>
    <scope>NUCLEOTIDE SEQUENCE [LARGE SCALE GENOMIC DNA]</scope>
    <source>
        <strain evidence="1">TK-2024</strain>
        <tissue evidence="1">Old leaves</tissue>
    </source>
</reference>
<dbReference type="EMBL" id="JBBPBN010000001">
    <property type="protein sequence ID" value="KAK9045699.1"/>
    <property type="molecule type" value="Genomic_DNA"/>
</dbReference>